<protein>
    <submittedName>
        <fullName evidence="2">Uncharacterized protein</fullName>
    </submittedName>
</protein>
<organism evidence="2 3">
    <name type="scientific">Nelumbo nucifera</name>
    <name type="common">Sacred lotus</name>
    <dbReference type="NCBI Taxonomy" id="4432"/>
    <lineage>
        <taxon>Eukaryota</taxon>
        <taxon>Viridiplantae</taxon>
        <taxon>Streptophyta</taxon>
        <taxon>Embryophyta</taxon>
        <taxon>Tracheophyta</taxon>
        <taxon>Spermatophyta</taxon>
        <taxon>Magnoliopsida</taxon>
        <taxon>Proteales</taxon>
        <taxon>Nelumbonaceae</taxon>
        <taxon>Nelumbo</taxon>
    </lineage>
</organism>
<comment type="caution">
    <text evidence="2">The sequence shown here is derived from an EMBL/GenBank/DDBJ whole genome shotgun (WGS) entry which is preliminary data.</text>
</comment>
<keyword evidence="3" id="KW-1185">Reference proteome</keyword>
<evidence type="ECO:0000313" key="2">
    <source>
        <dbReference type="EMBL" id="DAD23153.1"/>
    </source>
</evidence>
<gene>
    <name evidence="2" type="ORF">HUJ06_024616</name>
</gene>
<evidence type="ECO:0000256" key="1">
    <source>
        <dbReference type="SAM" id="SignalP"/>
    </source>
</evidence>
<dbReference type="EMBL" id="DUZY01000001">
    <property type="protein sequence ID" value="DAD23153.1"/>
    <property type="molecule type" value="Genomic_DNA"/>
</dbReference>
<name>A0A822XTU3_NELNU</name>
<feature type="signal peptide" evidence="1">
    <location>
        <begin position="1"/>
        <end position="23"/>
    </location>
</feature>
<keyword evidence="1" id="KW-0732">Signal</keyword>
<dbReference type="AlphaFoldDB" id="A0A822XTU3"/>
<proteinExistence type="predicted"/>
<reference evidence="2 3" key="1">
    <citation type="journal article" date="2020" name="Mol. Biol. Evol.">
        <title>Distinct Expression and Methylation Patterns for Genes with Different Fates following a Single Whole-Genome Duplication in Flowering Plants.</title>
        <authorList>
            <person name="Shi T."/>
            <person name="Rahmani R.S."/>
            <person name="Gugger P.F."/>
            <person name="Wang M."/>
            <person name="Li H."/>
            <person name="Zhang Y."/>
            <person name="Li Z."/>
            <person name="Wang Q."/>
            <person name="Van de Peer Y."/>
            <person name="Marchal K."/>
            <person name="Chen J."/>
        </authorList>
    </citation>
    <scope>NUCLEOTIDE SEQUENCE [LARGE SCALE GENOMIC DNA]</scope>
    <source>
        <tissue evidence="2">Leaf</tissue>
    </source>
</reference>
<dbReference type="Proteomes" id="UP000607653">
    <property type="component" value="Unassembled WGS sequence"/>
</dbReference>
<sequence length="79" mass="9262">MHCRISHCFSFVLLYFGLLAVEGTDPVRRQKLIELLDIDLQWRMHKVSDGQRRRVQICMGLLHLFQVFSPSVVYSIGTR</sequence>
<evidence type="ECO:0000313" key="3">
    <source>
        <dbReference type="Proteomes" id="UP000607653"/>
    </source>
</evidence>
<feature type="chain" id="PRO_5032743853" evidence="1">
    <location>
        <begin position="24"/>
        <end position="79"/>
    </location>
</feature>
<accession>A0A822XTU3</accession>